<sequence>MIPYRIYFSGGGICAIAHVGALIELSKHVPLHAIKEWMGVSAGSLVAMCLCIGFTLEELLEFCVRFDFTHIKEMDSVPGWILHFGMDTGERLHRLIQACLHVKGLSSEYTFQECLTQFGLSLRIVATDLNDAAPVIFSPTTTPDYCIADAVRASMSVPYYFQPFICPESGHYLVDGGVISNHPLFVLPDEEHRRTLSILIRTSIEKIESAVEMEMDEFMMRPLNIVLAEKNKMESRFYDARCIQIMLGELNILDFSMDDDTKQLIIQKGKEAVIQFMGHHKPMRRHSIS</sequence>
<dbReference type="InterPro" id="IPR016035">
    <property type="entry name" value="Acyl_Trfase/lysoPLipase"/>
</dbReference>
<dbReference type="InterPro" id="IPR002641">
    <property type="entry name" value="PNPLA_dom"/>
</dbReference>
<dbReference type="Gene3D" id="3.40.1090.10">
    <property type="entry name" value="Cytosolic phospholipase A2 catalytic domain"/>
    <property type="match status" value="2"/>
</dbReference>
<dbReference type="GO" id="GO:0006629">
    <property type="term" value="P:lipid metabolic process"/>
    <property type="evidence" value="ECO:0007669"/>
    <property type="project" value="UniProtKB-KW"/>
</dbReference>
<dbReference type="EMBL" id="MN739156">
    <property type="protein sequence ID" value="QHS91194.1"/>
    <property type="molecule type" value="Genomic_DNA"/>
</dbReference>
<dbReference type="SUPFAM" id="SSF52151">
    <property type="entry name" value="FabD/lysophospholipase-like"/>
    <property type="match status" value="1"/>
</dbReference>
<organism evidence="3">
    <name type="scientific">viral metagenome</name>
    <dbReference type="NCBI Taxonomy" id="1070528"/>
    <lineage>
        <taxon>unclassified sequences</taxon>
        <taxon>metagenomes</taxon>
        <taxon>organismal metagenomes</taxon>
    </lineage>
</organism>
<evidence type="ECO:0000256" key="1">
    <source>
        <dbReference type="ARBA" id="ARBA00023098"/>
    </source>
</evidence>
<feature type="domain" description="PNPLA" evidence="2">
    <location>
        <begin position="6"/>
        <end position="188"/>
    </location>
</feature>
<dbReference type="PANTHER" id="PTHR46394">
    <property type="entry name" value="ANNEXIN"/>
    <property type="match status" value="1"/>
</dbReference>
<keyword evidence="1" id="KW-0443">Lipid metabolism</keyword>
<evidence type="ECO:0000259" key="2">
    <source>
        <dbReference type="PROSITE" id="PS51635"/>
    </source>
</evidence>
<name>A0A6C0BHJ0_9ZZZZ</name>
<dbReference type="PANTHER" id="PTHR46394:SF1">
    <property type="entry name" value="PNPLA DOMAIN-CONTAINING PROTEIN"/>
    <property type="match status" value="1"/>
</dbReference>
<dbReference type="PROSITE" id="PS51635">
    <property type="entry name" value="PNPLA"/>
    <property type="match status" value="1"/>
</dbReference>
<dbReference type="Pfam" id="PF01734">
    <property type="entry name" value="Patatin"/>
    <property type="match status" value="1"/>
</dbReference>
<protein>
    <recommendedName>
        <fullName evidence="2">PNPLA domain-containing protein</fullName>
    </recommendedName>
</protein>
<proteinExistence type="predicted"/>
<reference evidence="3" key="1">
    <citation type="journal article" date="2020" name="Nature">
        <title>Giant virus diversity and host interactions through global metagenomics.</title>
        <authorList>
            <person name="Schulz F."/>
            <person name="Roux S."/>
            <person name="Paez-Espino D."/>
            <person name="Jungbluth S."/>
            <person name="Walsh D.A."/>
            <person name="Denef V.J."/>
            <person name="McMahon K.D."/>
            <person name="Konstantinidis K.T."/>
            <person name="Eloe-Fadrosh E.A."/>
            <person name="Kyrpides N.C."/>
            <person name="Woyke T."/>
        </authorList>
    </citation>
    <scope>NUCLEOTIDE SEQUENCE</scope>
    <source>
        <strain evidence="3">GVMAG-M-3300013004-44</strain>
    </source>
</reference>
<dbReference type="AlphaFoldDB" id="A0A6C0BHJ0"/>
<accession>A0A6C0BHJ0</accession>
<evidence type="ECO:0000313" key="3">
    <source>
        <dbReference type="EMBL" id="QHS91194.1"/>
    </source>
</evidence>
<dbReference type="InterPro" id="IPR052580">
    <property type="entry name" value="Lipid_Hydrolase"/>
</dbReference>